<evidence type="ECO:0000259" key="6">
    <source>
        <dbReference type="PROSITE" id="PS51914"/>
    </source>
</evidence>
<comment type="caution">
    <text evidence="7">The sequence shown here is derived from an EMBL/GenBank/DDBJ whole genome shotgun (WGS) entry which is preliminary data.</text>
</comment>
<name>A0A2H9THA0_9FUNG</name>
<evidence type="ECO:0000313" key="8">
    <source>
        <dbReference type="Proteomes" id="UP000240830"/>
    </source>
</evidence>
<dbReference type="AlphaFoldDB" id="A0A2H9THA0"/>
<dbReference type="InterPro" id="IPR044865">
    <property type="entry name" value="MRH_dom"/>
</dbReference>
<dbReference type="Pfam" id="PF13015">
    <property type="entry name" value="PRKCSH_1"/>
    <property type="match status" value="1"/>
</dbReference>
<dbReference type="PANTHER" id="PTHR12630">
    <property type="entry name" value="N-LINKED OLIGOSACCHARIDE PROCESSING"/>
    <property type="match status" value="1"/>
</dbReference>
<sequence>MYPGPCNTVVSNCQDAAWRPSRWYFTVQHNRLDETKYSRLLQCPEPDQPRMLTETQLNDNYCDCPLSGYDEPGTSACSVGEFWCANVGHVGKFVKKTVVDDGHCDCCDGSDEPTGHCPNTCALEALSHETRRHNYDRMLATALGERRKLEKEAQRQQEATETRLAHLKTLLTYERELLKQADTMKTEGSDVYDTRELQERVSALEEMLLDPVELNEKFRNYCEKYAVGGDEEYEVTVENPIAEKEKSQLGLNGLGNFIDRLRKTATTTITKYLQSTATAIPTEPYSVVDATRQRIREYEQEEIRLNVRQNVIFKTTALMGLYGRCFSNTVGKHRYEHCPFHNVTSHVDGHTLVLGKWSGWRNDAMEYVGGTHCWQGPLRSSTIKLLCGPLNRIVSVSERAICEYTIKFETPAVCAKGGEGGEGDENGEGDEEQDDKERDNEEREEL</sequence>
<dbReference type="Gene3D" id="4.10.400.10">
    <property type="entry name" value="Low-density Lipoprotein Receptor"/>
    <property type="match status" value="1"/>
</dbReference>
<keyword evidence="4" id="KW-1015">Disulfide bond</keyword>
<dbReference type="Gene3D" id="2.70.130.10">
    <property type="entry name" value="Mannose-6-phosphate receptor binding domain"/>
    <property type="match status" value="1"/>
</dbReference>
<organism evidence="7 8">
    <name type="scientific">Paramicrosporidium saccamoebae</name>
    <dbReference type="NCBI Taxonomy" id="1246581"/>
    <lineage>
        <taxon>Eukaryota</taxon>
        <taxon>Fungi</taxon>
        <taxon>Fungi incertae sedis</taxon>
        <taxon>Cryptomycota</taxon>
        <taxon>Cryptomycota incertae sedis</taxon>
        <taxon>Paramicrosporidium</taxon>
    </lineage>
</organism>
<dbReference type="InterPro" id="IPR002172">
    <property type="entry name" value="LDrepeatLR_classA_rpt"/>
</dbReference>
<proteinExistence type="predicted"/>
<dbReference type="PROSITE" id="PS51914">
    <property type="entry name" value="MRH"/>
    <property type="match status" value="1"/>
</dbReference>
<keyword evidence="2" id="KW-0732">Signal</keyword>
<dbReference type="Pfam" id="PF12999">
    <property type="entry name" value="PRKCSH-like"/>
    <property type="match status" value="1"/>
</dbReference>
<dbReference type="InterPro" id="IPR028146">
    <property type="entry name" value="PRKCSH_N"/>
</dbReference>
<dbReference type="Proteomes" id="UP000240830">
    <property type="component" value="Unassembled WGS sequence"/>
</dbReference>
<feature type="compositionally biased region" description="Acidic residues" evidence="5">
    <location>
        <begin position="421"/>
        <end position="434"/>
    </location>
</feature>
<evidence type="ECO:0000313" key="7">
    <source>
        <dbReference type="EMBL" id="PJF17147.1"/>
    </source>
</evidence>
<dbReference type="PANTHER" id="PTHR12630:SF1">
    <property type="entry name" value="GLUCOSIDASE 2 SUBUNIT BETA"/>
    <property type="match status" value="1"/>
</dbReference>
<dbReference type="EMBL" id="MTSL01000189">
    <property type="protein sequence ID" value="PJF17147.1"/>
    <property type="molecule type" value="Genomic_DNA"/>
</dbReference>
<evidence type="ECO:0000256" key="3">
    <source>
        <dbReference type="ARBA" id="ARBA00022824"/>
    </source>
</evidence>
<feature type="domain" description="MRH" evidence="6">
    <location>
        <begin position="323"/>
        <end position="416"/>
    </location>
</feature>
<evidence type="ECO:0000256" key="4">
    <source>
        <dbReference type="ARBA" id="ARBA00023157"/>
    </source>
</evidence>
<dbReference type="GO" id="GO:0017177">
    <property type="term" value="C:glucosidase II complex"/>
    <property type="evidence" value="ECO:0007669"/>
    <property type="project" value="TreeGrafter"/>
</dbReference>
<dbReference type="InterPro" id="IPR036607">
    <property type="entry name" value="PRKCSH"/>
</dbReference>
<dbReference type="InterPro" id="IPR009011">
    <property type="entry name" value="Man6P_isomerase_rcpt-bd_dom_sf"/>
</dbReference>
<feature type="region of interest" description="Disordered" evidence="5">
    <location>
        <begin position="414"/>
        <end position="446"/>
    </location>
</feature>
<evidence type="ECO:0000256" key="5">
    <source>
        <dbReference type="SAM" id="MobiDB-lite"/>
    </source>
</evidence>
<gene>
    <name evidence="7" type="ORF">PSACC_03048</name>
</gene>
<evidence type="ECO:0000256" key="2">
    <source>
        <dbReference type="ARBA" id="ARBA00022729"/>
    </source>
</evidence>
<dbReference type="GO" id="GO:0006491">
    <property type="term" value="P:N-glycan processing"/>
    <property type="evidence" value="ECO:0007669"/>
    <property type="project" value="TreeGrafter"/>
</dbReference>
<dbReference type="InterPro" id="IPR039794">
    <property type="entry name" value="Gtb1-like"/>
</dbReference>
<keyword evidence="8" id="KW-1185">Reference proteome</keyword>
<dbReference type="OrthoDB" id="28322at2759"/>
<reference evidence="7 8" key="1">
    <citation type="submission" date="2016-10" db="EMBL/GenBank/DDBJ databases">
        <title>The genome of Paramicrosporidium saccamoebae is the missing link in understanding Cryptomycota and Microsporidia evolution.</title>
        <authorList>
            <person name="Quandt C.A."/>
            <person name="Beaudet D."/>
            <person name="Corsaro D."/>
            <person name="Michel R."/>
            <person name="Corradi N."/>
            <person name="James T."/>
        </authorList>
    </citation>
    <scope>NUCLEOTIDE SEQUENCE [LARGE SCALE GENOMIC DNA]</scope>
    <source>
        <strain evidence="7 8">KSL3</strain>
    </source>
</reference>
<protein>
    <recommendedName>
        <fullName evidence="1">Glucosidase 2 subunit beta</fullName>
    </recommendedName>
</protein>
<dbReference type="PROSITE" id="PS50068">
    <property type="entry name" value="LDLRA_2"/>
    <property type="match status" value="1"/>
</dbReference>
<dbReference type="InterPro" id="IPR036055">
    <property type="entry name" value="LDL_receptor-like_sf"/>
</dbReference>
<feature type="compositionally biased region" description="Basic and acidic residues" evidence="5">
    <location>
        <begin position="435"/>
        <end position="446"/>
    </location>
</feature>
<dbReference type="STRING" id="1246581.A0A2H9THA0"/>
<accession>A0A2H9THA0</accession>
<evidence type="ECO:0000256" key="1">
    <source>
        <dbReference type="ARBA" id="ARBA00022387"/>
    </source>
</evidence>
<dbReference type="SUPFAM" id="SSF50911">
    <property type="entry name" value="Mannose 6-phosphate receptor domain"/>
    <property type="match status" value="1"/>
</dbReference>
<keyword evidence="3" id="KW-0256">Endoplasmic reticulum</keyword>
<dbReference type="CDD" id="cd00112">
    <property type="entry name" value="LDLa"/>
    <property type="match status" value="1"/>
</dbReference>